<keyword evidence="6" id="KW-1133">Transmembrane helix</keyword>
<dbReference type="PANTHER" id="PTHR47986:SF1">
    <property type="entry name" value="OS04G0685900 PROTEIN"/>
    <property type="match status" value="1"/>
</dbReference>
<evidence type="ECO:0000256" key="5">
    <source>
        <dbReference type="ARBA" id="ARBA00022737"/>
    </source>
</evidence>
<organism evidence="10 11">
    <name type="scientific">Tanacetum coccineum</name>
    <dbReference type="NCBI Taxonomy" id="301880"/>
    <lineage>
        <taxon>Eukaryota</taxon>
        <taxon>Viridiplantae</taxon>
        <taxon>Streptophyta</taxon>
        <taxon>Embryophyta</taxon>
        <taxon>Tracheophyta</taxon>
        <taxon>Spermatophyta</taxon>
        <taxon>Magnoliopsida</taxon>
        <taxon>eudicotyledons</taxon>
        <taxon>Gunneridae</taxon>
        <taxon>Pentapetalae</taxon>
        <taxon>asterids</taxon>
        <taxon>campanulids</taxon>
        <taxon>Asterales</taxon>
        <taxon>Asteraceae</taxon>
        <taxon>Asteroideae</taxon>
        <taxon>Anthemideae</taxon>
        <taxon>Anthemidinae</taxon>
        <taxon>Tanacetum</taxon>
    </lineage>
</organism>
<reference evidence="10" key="2">
    <citation type="submission" date="2022-01" db="EMBL/GenBank/DDBJ databases">
        <authorList>
            <person name="Yamashiro T."/>
            <person name="Shiraishi A."/>
            <person name="Satake H."/>
            <person name="Nakayama K."/>
        </authorList>
    </citation>
    <scope>NUCLEOTIDE SEQUENCE</scope>
</reference>
<dbReference type="EMBL" id="BQNB010013313">
    <property type="protein sequence ID" value="GJT14445.1"/>
    <property type="molecule type" value="Genomic_DNA"/>
</dbReference>
<feature type="non-terminal residue" evidence="10">
    <location>
        <position position="93"/>
    </location>
</feature>
<dbReference type="Proteomes" id="UP001151760">
    <property type="component" value="Unassembled WGS sequence"/>
</dbReference>
<keyword evidence="9" id="KW-0325">Glycoprotein</keyword>
<evidence type="ECO:0000256" key="2">
    <source>
        <dbReference type="ARBA" id="ARBA00022614"/>
    </source>
</evidence>
<protein>
    <submittedName>
        <fullName evidence="10">Receptor-like kinase TMK4</fullName>
    </submittedName>
</protein>
<keyword evidence="11" id="KW-1185">Reference proteome</keyword>
<keyword evidence="5" id="KW-0677">Repeat</keyword>
<evidence type="ECO:0000256" key="8">
    <source>
        <dbReference type="ARBA" id="ARBA00023170"/>
    </source>
</evidence>
<evidence type="ECO:0000256" key="6">
    <source>
        <dbReference type="ARBA" id="ARBA00022989"/>
    </source>
</evidence>
<evidence type="ECO:0000313" key="11">
    <source>
        <dbReference type="Proteomes" id="UP001151760"/>
    </source>
</evidence>
<comment type="caution">
    <text evidence="10">The sequence shown here is derived from an EMBL/GenBank/DDBJ whole genome shotgun (WGS) entry which is preliminary data.</text>
</comment>
<keyword evidence="8" id="KW-0675">Receptor</keyword>
<accession>A0ABQ5BHY8</accession>
<evidence type="ECO:0000256" key="9">
    <source>
        <dbReference type="ARBA" id="ARBA00023180"/>
    </source>
</evidence>
<dbReference type="InterPro" id="IPR011009">
    <property type="entry name" value="Kinase-like_dom_sf"/>
</dbReference>
<dbReference type="SUPFAM" id="SSF56112">
    <property type="entry name" value="Protein kinase-like (PK-like)"/>
    <property type="match status" value="1"/>
</dbReference>
<keyword evidence="2" id="KW-0433">Leucine-rich repeat</keyword>
<dbReference type="PANTHER" id="PTHR47986">
    <property type="entry name" value="OSJNBA0070M12.3 PROTEIN"/>
    <property type="match status" value="1"/>
</dbReference>
<comment type="subcellular location">
    <subcellularLocation>
        <location evidence="1">Membrane</location>
        <topology evidence="1">Single-pass membrane protein</topology>
    </subcellularLocation>
</comment>
<keyword evidence="7" id="KW-0472">Membrane</keyword>
<proteinExistence type="predicted"/>
<reference evidence="10" key="1">
    <citation type="journal article" date="2022" name="Int. J. Mol. Sci.">
        <title>Draft Genome of Tanacetum Coccineum: Genomic Comparison of Closely Related Tanacetum-Family Plants.</title>
        <authorList>
            <person name="Yamashiro T."/>
            <person name="Shiraishi A."/>
            <person name="Nakayama K."/>
            <person name="Satake H."/>
        </authorList>
    </citation>
    <scope>NUCLEOTIDE SEQUENCE</scope>
</reference>
<dbReference type="Gene3D" id="1.10.510.10">
    <property type="entry name" value="Transferase(Phosphotransferase) domain 1"/>
    <property type="match status" value="1"/>
</dbReference>
<keyword evidence="4" id="KW-0732">Signal</keyword>
<evidence type="ECO:0000313" key="10">
    <source>
        <dbReference type="EMBL" id="GJT14445.1"/>
    </source>
</evidence>
<name>A0ABQ5BHY8_9ASTR</name>
<evidence type="ECO:0000256" key="7">
    <source>
        <dbReference type="ARBA" id="ARBA00023136"/>
    </source>
</evidence>
<evidence type="ECO:0000256" key="4">
    <source>
        <dbReference type="ARBA" id="ARBA00022729"/>
    </source>
</evidence>
<evidence type="ECO:0000256" key="3">
    <source>
        <dbReference type="ARBA" id="ARBA00022692"/>
    </source>
</evidence>
<evidence type="ECO:0000256" key="1">
    <source>
        <dbReference type="ARBA" id="ARBA00004167"/>
    </source>
</evidence>
<keyword evidence="3" id="KW-0812">Transmembrane</keyword>
<gene>
    <name evidence="10" type="ORF">Tco_0861487</name>
</gene>
<sequence length="93" mass="10566">MVPNLFRETMRFISIMRCGKRGLTICVDVGRGVEYLHSLAQQSFTHRDSKLSTILLGDDIRAEVVDIETKVAGAFGYLDQEYARETYLPLLLL</sequence>
<dbReference type="InterPro" id="IPR052422">
    <property type="entry name" value="Auxin_Ser/Thr_Kinase"/>
</dbReference>